<dbReference type="PANTHER" id="PTHR37534">
    <property type="entry name" value="TRANSCRIPTIONAL ACTIVATOR PROTEIN UGA3"/>
    <property type="match status" value="1"/>
</dbReference>
<evidence type="ECO:0000313" key="5">
    <source>
        <dbReference type="EMBL" id="KAF2489061.1"/>
    </source>
</evidence>
<organism evidence="5 6">
    <name type="scientific">Lophium mytilinum</name>
    <dbReference type="NCBI Taxonomy" id="390894"/>
    <lineage>
        <taxon>Eukaryota</taxon>
        <taxon>Fungi</taxon>
        <taxon>Dikarya</taxon>
        <taxon>Ascomycota</taxon>
        <taxon>Pezizomycotina</taxon>
        <taxon>Dothideomycetes</taxon>
        <taxon>Pleosporomycetidae</taxon>
        <taxon>Mytilinidiales</taxon>
        <taxon>Mytilinidiaceae</taxon>
        <taxon>Lophium</taxon>
    </lineage>
</organism>
<sequence length="564" mass="61909">MKPGRTRRSKTGCLSCRRRRVRCDEKTPACGACSRLGLDCTFDRSAQTGFDITRTSKYRVRFVDSPYTNLLPCDVPFGGSCDPQQPQSQTSDQAKSSPAEALSGTAVVVSSPVYNDAPDDDAPSLRYVSRLDQQVVSANSVVSPPLATLLEASPSSGDVLLDHDTGIAPMCFDLDLNFDFFAVEWPVTATDQPIAFSLAFEVPSRGYQFPSDLQHERIDPLRGHNAADPTGTSRTCTKPSEGVIVRPQDHELIQHYLNVMSRYTKIRHTGSDRIYSQIFSNMALFYAPLYNAIMAWTELHLGQTKSEFHPETARERYNHAIASMHADQDIAQHFEHFIVTIWFLLQHELLAARDVESFCQHLEYAADIVEAHRRHLKAGGKVLPLGPLGARVLVWLGSYDARASHAGSKGRLLQNLEPLSGGHDFIGAAFPGASSDPATADLKSCLRLMLDLDVLESSILQLPTKSGIAPASIFASIRIDLLTTLDRVEGSPLIAPAVSAVANPSRSLGGKLTAKHFNWLLLLANIYSIAITYHRMMSRCARHDDADDLINSGVASARIIRIAL</sequence>
<keyword evidence="2" id="KW-0539">Nucleus</keyword>
<dbReference type="EMBL" id="MU004199">
    <property type="protein sequence ID" value="KAF2489061.1"/>
    <property type="molecule type" value="Genomic_DNA"/>
</dbReference>
<dbReference type="InterPro" id="IPR001138">
    <property type="entry name" value="Zn2Cys6_DnaBD"/>
</dbReference>
<dbReference type="SUPFAM" id="SSF57701">
    <property type="entry name" value="Zn2/Cys6 DNA-binding domain"/>
    <property type="match status" value="1"/>
</dbReference>
<dbReference type="GO" id="GO:0045944">
    <property type="term" value="P:positive regulation of transcription by RNA polymerase II"/>
    <property type="evidence" value="ECO:0007669"/>
    <property type="project" value="TreeGrafter"/>
</dbReference>
<gene>
    <name evidence="5" type="ORF">BU16DRAFT_567247</name>
</gene>
<name>A0A6A6QAB4_9PEZI</name>
<dbReference type="PROSITE" id="PS50048">
    <property type="entry name" value="ZN2_CY6_FUNGAL_2"/>
    <property type="match status" value="1"/>
</dbReference>
<dbReference type="GO" id="GO:0005634">
    <property type="term" value="C:nucleus"/>
    <property type="evidence" value="ECO:0007669"/>
    <property type="project" value="UniProtKB-SubCell"/>
</dbReference>
<dbReference type="GO" id="GO:0000976">
    <property type="term" value="F:transcription cis-regulatory region binding"/>
    <property type="evidence" value="ECO:0007669"/>
    <property type="project" value="TreeGrafter"/>
</dbReference>
<dbReference type="SMART" id="SM00066">
    <property type="entry name" value="GAL4"/>
    <property type="match status" value="1"/>
</dbReference>
<dbReference type="OrthoDB" id="508119at2759"/>
<dbReference type="PROSITE" id="PS00463">
    <property type="entry name" value="ZN2_CY6_FUNGAL_1"/>
    <property type="match status" value="1"/>
</dbReference>
<dbReference type="CDD" id="cd00067">
    <property type="entry name" value="GAL4"/>
    <property type="match status" value="1"/>
</dbReference>
<protein>
    <recommendedName>
        <fullName evidence="4">Zn(2)-C6 fungal-type domain-containing protein</fullName>
    </recommendedName>
</protein>
<dbReference type="Proteomes" id="UP000799750">
    <property type="component" value="Unassembled WGS sequence"/>
</dbReference>
<evidence type="ECO:0000313" key="6">
    <source>
        <dbReference type="Proteomes" id="UP000799750"/>
    </source>
</evidence>
<accession>A0A6A6QAB4</accession>
<dbReference type="Gene3D" id="4.10.240.10">
    <property type="entry name" value="Zn(2)-C6 fungal-type DNA-binding domain"/>
    <property type="match status" value="1"/>
</dbReference>
<evidence type="ECO:0000259" key="4">
    <source>
        <dbReference type="PROSITE" id="PS50048"/>
    </source>
</evidence>
<evidence type="ECO:0000256" key="2">
    <source>
        <dbReference type="ARBA" id="ARBA00023242"/>
    </source>
</evidence>
<feature type="compositionally biased region" description="Low complexity" evidence="3">
    <location>
        <begin position="82"/>
        <end position="93"/>
    </location>
</feature>
<comment type="subcellular location">
    <subcellularLocation>
        <location evidence="1">Nucleus</location>
    </subcellularLocation>
</comment>
<keyword evidence="6" id="KW-1185">Reference proteome</keyword>
<dbReference type="GO" id="GO:0008270">
    <property type="term" value="F:zinc ion binding"/>
    <property type="evidence" value="ECO:0007669"/>
    <property type="project" value="InterPro"/>
</dbReference>
<proteinExistence type="predicted"/>
<dbReference type="InterPro" id="IPR036864">
    <property type="entry name" value="Zn2-C6_fun-type_DNA-bd_sf"/>
</dbReference>
<reference evidence="5" key="1">
    <citation type="journal article" date="2020" name="Stud. Mycol.">
        <title>101 Dothideomycetes genomes: a test case for predicting lifestyles and emergence of pathogens.</title>
        <authorList>
            <person name="Haridas S."/>
            <person name="Albert R."/>
            <person name="Binder M."/>
            <person name="Bloem J."/>
            <person name="Labutti K."/>
            <person name="Salamov A."/>
            <person name="Andreopoulos B."/>
            <person name="Baker S."/>
            <person name="Barry K."/>
            <person name="Bills G."/>
            <person name="Bluhm B."/>
            <person name="Cannon C."/>
            <person name="Castanera R."/>
            <person name="Culley D."/>
            <person name="Daum C."/>
            <person name="Ezra D."/>
            <person name="Gonzalez J."/>
            <person name="Henrissat B."/>
            <person name="Kuo A."/>
            <person name="Liang C."/>
            <person name="Lipzen A."/>
            <person name="Lutzoni F."/>
            <person name="Magnuson J."/>
            <person name="Mondo S."/>
            <person name="Nolan M."/>
            <person name="Ohm R."/>
            <person name="Pangilinan J."/>
            <person name="Park H.-J."/>
            <person name="Ramirez L."/>
            <person name="Alfaro M."/>
            <person name="Sun H."/>
            <person name="Tritt A."/>
            <person name="Yoshinaga Y."/>
            <person name="Zwiers L.-H."/>
            <person name="Turgeon B."/>
            <person name="Goodwin S."/>
            <person name="Spatafora J."/>
            <person name="Crous P."/>
            <person name="Grigoriev I."/>
        </authorList>
    </citation>
    <scope>NUCLEOTIDE SEQUENCE</scope>
    <source>
        <strain evidence="5">CBS 269.34</strain>
    </source>
</reference>
<feature type="region of interest" description="Disordered" evidence="3">
    <location>
        <begin position="81"/>
        <end position="101"/>
    </location>
</feature>
<dbReference type="PANTHER" id="PTHR37534:SF7">
    <property type="entry name" value="TRANSCRIPTIONAL ACTIVATOR PROTEIN UGA3"/>
    <property type="match status" value="1"/>
</dbReference>
<evidence type="ECO:0000256" key="1">
    <source>
        <dbReference type="ARBA" id="ARBA00004123"/>
    </source>
</evidence>
<dbReference type="InterPro" id="IPR021858">
    <property type="entry name" value="Fun_TF"/>
</dbReference>
<dbReference type="GO" id="GO:0000981">
    <property type="term" value="F:DNA-binding transcription factor activity, RNA polymerase II-specific"/>
    <property type="evidence" value="ECO:0007669"/>
    <property type="project" value="InterPro"/>
</dbReference>
<dbReference type="Pfam" id="PF00172">
    <property type="entry name" value="Zn_clus"/>
    <property type="match status" value="1"/>
</dbReference>
<feature type="domain" description="Zn(2)-C6 fungal-type" evidence="4">
    <location>
        <begin position="12"/>
        <end position="42"/>
    </location>
</feature>
<dbReference type="Pfam" id="PF11951">
    <property type="entry name" value="Fungal_trans_2"/>
    <property type="match status" value="1"/>
</dbReference>
<dbReference type="AlphaFoldDB" id="A0A6A6QAB4"/>
<evidence type="ECO:0000256" key="3">
    <source>
        <dbReference type="SAM" id="MobiDB-lite"/>
    </source>
</evidence>